<dbReference type="STRING" id="1868482.ENSTSYP00000022536"/>
<dbReference type="RefSeq" id="XP_021564600.1">
    <property type="nucleotide sequence ID" value="XM_021708925.1"/>
</dbReference>
<evidence type="ECO:0000313" key="3">
    <source>
        <dbReference type="RefSeq" id="XP_021564600.1"/>
    </source>
</evidence>
<dbReference type="GeneID" id="103252078"/>
<name>A0A3Q0DRF6_CARSF</name>
<proteinExistence type="predicted"/>
<sequence length="260" mass="28007">AKKSTKWTCKACGEKQSFLREKSQPSESRWLKYLKREPQELELGGVQGGGQPLSWAAEPGATFGQDPPRKRKCSQSSIQPQCSLHVQDVGGFEVTWEAQGYAGLAKKAGQGCSPCLQTPTDRSARELSTPWWSPLTPAQQVKATTSAAARFPLPPGDSAHVNTEPPRPQRHGPKATDATRDPQAEQGIPRASGLSRPARPHCPAPWSHASPHLRAPGALHEDAQAVSWARGGPLALGAQKSPCMHLCGLFTTEEDFDDAL</sequence>
<reference evidence="3" key="1">
    <citation type="submission" date="2025-08" db="UniProtKB">
        <authorList>
            <consortium name="RefSeq"/>
        </authorList>
    </citation>
    <scope>IDENTIFICATION</scope>
</reference>
<dbReference type="AlphaFoldDB" id="A0A3Q0DRF6"/>
<keyword evidence="2" id="KW-1185">Reference proteome</keyword>
<feature type="non-terminal residue" evidence="3">
    <location>
        <position position="1"/>
    </location>
</feature>
<evidence type="ECO:0000313" key="2">
    <source>
        <dbReference type="Proteomes" id="UP000189704"/>
    </source>
</evidence>
<dbReference type="KEGG" id="csyr:103252078"/>
<feature type="region of interest" description="Disordered" evidence="1">
    <location>
        <begin position="149"/>
        <end position="218"/>
    </location>
</feature>
<protein>
    <submittedName>
        <fullName evidence="3">MRN complex-interacting protein</fullName>
    </submittedName>
</protein>
<dbReference type="Proteomes" id="UP000189704">
    <property type="component" value="Unplaced"/>
</dbReference>
<dbReference type="OrthoDB" id="5960226at2759"/>
<evidence type="ECO:0000256" key="1">
    <source>
        <dbReference type="SAM" id="MobiDB-lite"/>
    </source>
</evidence>
<gene>
    <name evidence="3" type="primary">MRNIP</name>
</gene>
<organism evidence="2 3">
    <name type="scientific">Carlito syrichta</name>
    <name type="common">Philippine tarsier</name>
    <name type="synonym">Tarsius syrichta</name>
    <dbReference type="NCBI Taxonomy" id="1868482"/>
    <lineage>
        <taxon>Eukaryota</taxon>
        <taxon>Metazoa</taxon>
        <taxon>Chordata</taxon>
        <taxon>Craniata</taxon>
        <taxon>Vertebrata</taxon>
        <taxon>Euteleostomi</taxon>
        <taxon>Mammalia</taxon>
        <taxon>Eutheria</taxon>
        <taxon>Euarchontoglires</taxon>
        <taxon>Primates</taxon>
        <taxon>Haplorrhini</taxon>
        <taxon>Tarsiiformes</taxon>
        <taxon>Tarsiidae</taxon>
        <taxon>Carlito</taxon>
    </lineage>
</organism>
<dbReference type="CTD" id="51149"/>
<accession>A0A3Q0DRF6</accession>